<dbReference type="STRING" id="717606.PaecuDRAFT_2717"/>
<dbReference type="EMBL" id="AEDD01000007">
    <property type="protein sequence ID" value="EFM10281.1"/>
    <property type="molecule type" value="Genomic_DNA"/>
</dbReference>
<dbReference type="Pfam" id="PF00501">
    <property type="entry name" value="AMP-binding"/>
    <property type="match status" value="1"/>
</dbReference>
<dbReference type="Gene3D" id="3.40.50.12780">
    <property type="entry name" value="N-terminal domain of ligase-like"/>
    <property type="match status" value="1"/>
</dbReference>
<keyword evidence="6" id="KW-1185">Reference proteome</keyword>
<dbReference type="Proteomes" id="UP000005387">
    <property type="component" value="Unassembled WGS sequence"/>
</dbReference>
<organism evidence="5 6">
    <name type="scientific">Paenibacillus curdlanolyticus YK9</name>
    <dbReference type="NCBI Taxonomy" id="717606"/>
    <lineage>
        <taxon>Bacteria</taxon>
        <taxon>Bacillati</taxon>
        <taxon>Bacillota</taxon>
        <taxon>Bacilli</taxon>
        <taxon>Bacillales</taxon>
        <taxon>Paenibacillaceae</taxon>
        <taxon>Paenibacillus</taxon>
    </lineage>
</organism>
<dbReference type="Pfam" id="PF13193">
    <property type="entry name" value="AMP-binding_C"/>
    <property type="match status" value="1"/>
</dbReference>
<evidence type="ECO:0000256" key="1">
    <source>
        <dbReference type="ARBA" id="ARBA00006432"/>
    </source>
</evidence>
<evidence type="ECO:0000259" key="4">
    <source>
        <dbReference type="Pfam" id="PF13193"/>
    </source>
</evidence>
<evidence type="ECO:0000256" key="2">
    <source>
        <dbReference type="ARBA" id="ARBA00022598"/>
    </source>
</evidence>
<evidence type="ECO:0000259" key="3">
    <source>
        <dbReference type="Pfam" id="PF00501"/>
    </source>
</evidence>
<dbReference type="OrthoDB" id="9803968at2"/>
<keyword evidence="2 5" id="KW-0436">Ligase</keyword>
<dbReference type="eggNOG" id="COG0318">
    <property type="taxonomic scope" value="Bacteria"/>
</dbReference>
<feature type="domain" description="AMP-binding enzyme C-terminal" evidence="4">
    <location>
        <begin position="349"/>
        <end position="426"/>
    </location>
</feature>
<protein>
    <submittedName>
        <fullName evidence="5">AMP-dependent synthetase and ligase</fullName>
    </submittedName>
</protein>
<reference evidence="5 6" key="1">
    <citation type="submission" date="2010-07" db="EMBL/GenBank/DDBJ databases">
        <title>The draft genome of Paenibacillus curdlanolyticus YK9.</title>
        <authorList>
            <consortium name="US DOE Joint Genome Institute (JGI-PGF)"/>
            <person name="Lucas S."/>
            <person name="Copeland A."/>
            <person name="Lapidus A."/>
            <person name="Cheng J.-F."/>
            <person name="Bruce D."/>
            <person name="Goodwin L."/>
            <person name="Pitluck S."/>
            <person name="Land M.L."/>
            <person name="Hauser L."/>
            <person name="Chang Y.-J."/>
            <person name="Jeffries C."/>
            <person name="Anderson I.J."/>
            <person name="Johnson E."/>
            <person name="Loganathan U."/>
            <person name="Mulhopadhyay B."/>
            <person name="Kyrpides N."/>
            <person name="Woyke T.J."/>
        </authorList>
    </citation>
    <scope>NUCLEOTIDE SEQUENCE [LARGE SCALE GENOMIC DNA]</scope>
    <source>
        <strain evidence="5 6">YK9</strain>
    </source>
</reference>
<dbReference type="AlphaFoldDB" id="E0IAZ0"/>
<dbReference type="Gene3D" id="3.30.300.30">
    <property type="match status" value="1"/>
</dbReference>
<dbReference type="PANTHER" id="PTHR43201">
    <property type="entry name" value="ACYL-COA SYNTHETASE"/>
    <property type="match status" value="1"/>
</dbReference>
<feature type="domain" description="AMP-dependent synthetase/ligase" evidence="3">
    <location>
        <begin position="26"/>
        <end position="290"/>
    </location>
</feature>
<dbReference type="GO" id="GO:0006631">
    <property type="term" value="P:fatty acid metabolic process"/>
    <property type="evidence" value="ECO:0007669"/>
    <property type="project" value="TreeGrafter"/>
</dbReference>
<evidence type="ECO:0000313" key="5">
    <source>
        <dbReference type="EMBL" id="EFM10281.1"/>
    </source>
</evidence>
<dbReference type="RefSeq" id="WP_006038707.1">
    <property type="nucleotide sequence ID" value="NZ_AEDD01000007.1"/>
</dbReference>
<dbReference type="InterPro" id="IPR025110">
    <property type="entry name" value="AMP-bd_C"/>
</dbReference>
<dbReference type="SUPFAM" id="SSF56801">
    <property type="entry name" value="Acetyl-CoA synthetase-like"/>
    <property type="match status" value="1"/>
</dbReference>
<dbReference type="CDD" id="cd04433">
    <property type="entry name" value="AFD_class_I"/>
    <property type="match status" value="1"/>
</dbReference>
<sequence>MITINREPVQVGSFEARLALLRKSNALRACAGKRLAICLQDPIDMIGAVLIVKEQGASALLLHAETPEATARQRAIDAGCEVLLYGSADGYISLAEQVSGNWSEAAGKLANGWERGPVSAEPSLLQFSSGTTGAPKLIQRAWEEVDAEVKAYNESLGEAANASPIVLAPVSHAYGLISGVLSAFARGKAPIVVTATNPKLTLGIIRDTPEHLVYGVPLLLHVISSLAPQDFRFHRLMSSGAPMTGALLERLSSVSAAVMQQYGCSEAGCISLAAQMQHCGDLGLPLSHMTVTAGRGQAAAEELFVEVAGTGRRIATGDLGYADEQGRLHFMSRLDDVINVGGLNVFPLEVEERLVECNGVKEAVVFRGRHPIMGERALALVTIDAAEQDRLTPSDIRAWCAEGLPPYKVPSEIRIVDAIPRNATGKVSRAMLAREQESEA</sequence>
<dbReference type="InterPro" id="IPR000873">
    <property type="entry name" value="AMP-dep_synth/lig_dom"/>
</dbReference>
<accession>E0IAZ0</accession>
<dbReference type="InterPro" id="IPR042099">
    <property type="entry name" value="ANL_N_sf"/>
</dbReference>
<dbReference type="InterPro" id="IPR045851">
    <property type="entry name" value="AMP-bd_C_sf"/>
</dbReference>
<gene>
    <name evidence="5" type="ORF">PaecuDRAFT_2717</name>
</gene>
<comment type="similarity">
    <text evidence="1">Belongs to the ATP-dependent AMP-binding enzyme family.</text>
</comment>
<evidence type="ECO:0000313" key="6">
    <source>
        <dbReference type="Proteomes" id="UP000005387"/>
    </source>
</evidence>
<dbReference type="PROSITE" id="PS00455">
    <property type="entry name" value="AMP_BINDING"/>
    <property type="match status" value="1"/>
</dbReference>
<dbReference type="GO" id="GO:0031956">
    <property type="term" value="F:medium-chain fatty acid-CoA ligase activity"/>
    <property type="evidence" value="ECO:0007669"/>
    <property type="project" value="TreeGrafter"/>
</dbReference>
<dbReference type="InterPro" id="IPR020845">
    <property type="entry name" value="AMP-binding_CS"/>
</dbReference>
<name>E0IAZ0_9BACL</name>
<proteinExistence type="inferred from homology"/>
<dbReference type="PANTHER" id="PTHR43201:SF5">
    <property type="entry name" value="MEDIUM-CHAIN ACYL-COA LIGASE ACSF2, MITOCHONDRIAL"/>
    <property type="match status" value="1"/>
</dbReference>